<feature type="non-terminal residue" evidence="2">
    <location>
        <position position="95"/>
    </location>
</feature>
<dbReference type="InterPro" id="IPR046453">
    <property type="entry name" value="GpA_ATPase"/>
</dbReference>
<dbReference type="EMBL" id="BART01040415">
    <property type="protein sequence ID" value="GAH29034.1"/>
    <property type="molecule type" value="Genomic_DNA"/>
</dbReference>
<accession>X1FI34</accession>
<evidence type="ECO:0000259" key="1">
    <source>
        <dbReference type="Pfam" id="PF05876"/>
    </source>
</evidence>
<dbReference type="GO" id="GO:0016887">
    <property type="term" value="F:ATP hydrolysis activity"/>
    <property type="evidence" value="ECO:0007669"/>
    <property type="project" value="InterPro"/>
</dbReference>
<name>X1FI34_9ZZZZ</name>
<feature type="non-terminal residue" evidence="2">
    <location>
        <position position="1"/>
    </location>
</feature>
<proteinExistence type="predicted"/>
<sequence length="95" mass="10664">HIIKTSDEGNTRKTGKTKKQLQFDGGAVLYPFGANNVTKMRTFSIWFMMKDEIDGWPDTVGKGDCPDKLSDARCSGYWETRKIFRGSTPEILATA</sequence>
<dbReference type="AlphaFoldDB" id="X1FI34"/>
<dbReference type="Pfam" id="PF05876">
    <property type="entry name" value="GpA_ATPase"/>
    <property type="match status" value="1"/>
</dbReference>
<feature type="domain" description="Phage terminase large subunit GpA ATPase" evidence="1">
    <location>
        <begin position="10"/>
        <end position="92"/>
    </location>
</feature>
<evidence type="ECO:0000313" key="2">
    <source>
        <dbReference type="EMBL" id="GAH29034.1"/>
    </source>
</evidence>
<comment type="caution">
    <text evidence="2">The sequence shown here is derived from an EMBL/GenBank/DDBJ whole genome shotgun (WGS) entry which is preliminary data.</text>
</comment>
<gene>
    <name evidence="2" type="ORF">S01H4_65795</name>
</gene>
<organism evidence="2">
    <name type="scientific">marine sediment metagenome</name>
    <dbReference type="NCBI Taxonomy" id="412755"/>
    <lineage>
        <taxon>unclassified sequences</taxon>
        <taxon>metagenomes</taxon>
        <taxon>ecological metagenomes</taxon>
    </lineage>
</organism>
<reference evidence="2" key="1">
    <citation type="journal article" date="2014" name="Front. Microbiol.">
        <title>High frequency of phylogenetically diverse reductive dehalogenase-homologous genes in deep subseafloor sedimentary metagenomes.</title>
        <authorList>
            <person name="Kawai M."/>
            <person name="Futagami T."/>
            <person name="Toyoda A."/>
            <person name="Takaki Y."/>
            <person name="Nishi S."/>
            <person name="Hori S."/>
            <person name="Arai W."/>
            <person name="Tsubouchi T."/>
            <person name="Morono Y."/>
            <person name="Uchiyama I."/>
            <person name="Ito T."/>
            <person name="Fujiyama A."/>
            <person name="Inagaki F."/>
            <person name="Takami H."/>
        </authorList>
    </citation>
    <scope>NUCLEOTIDE SEQUENCE</scope>
    <source>
        <strain evidence="2">Expedition CK06-06</strain>
    </source>
</reference>
<protein>
    <recommendedName>
        <fullName evidence="1">Phage terminase large subunit GpA ATPase domain-containing protein</fullName>
    </recommendedName>
</protein>